<accession>X1UPD6</accession>
<comment type="caution">
    <text evidence="2">The sequence shown here is derived from an EMBL/GenBank/DDBJ whole genome shotgun (WGS) entry which is preliminary data.</text>
</comment>
<feature type="domain" description="MoeA C-terminal" evidence="1">
    <location>
        <begin position="24"/>
        <end position="90"/>
    </location>
</feature>
<dbReference type="GO" id="GO:0032324">
    <property type="term" value="P:molybdopterin cofactor biosynthetic process"/>
    <property type="evidence" value="ECO:0007669"/>
    <property type="project" value="InterPro"/>
</dbReference>
<evidence type="ECO:0000313" key="2">
    <source>
        <dbReference type="EMBL" id="GAJ19359.1"/>
    </source>
</evidence>
<reference evidence="2" key="1">
    <citation type="journal article" date="2014" name="Front. Microbiol.">
        <title>High frequency of phylogenetically diverse reductive dehalogenase-homologous genes in deep subseafloor sedimentary metagenomes.</title>
        <authorList>
            <person name="Kawai M."/>
            <person name="Futagami T."/>
            <person name="Toyoda A."/>
            <person name="Takaki Y."/>
            <person name="Nishi S."/>
            <person name="Hori S."/>
            <person name="Arai W."/>
            <person name="Tsubouchi T."/>
            <person name="Morono Y."/>
            <person name="Uchiyama I."/>
            <person name="Ito T."/>
            <person name="Fujiyama A."/>
            <person name="Inagaki F."/>
            <person name="Takami H."/>
        </authorList>
    </citation>
    <scope>NUCLEOTIDE SEQUENCE</scope>
    <source>
        <strain evidence="2">Expedition CK06-06</strain>
    </source>
</reference>
<dbReference type="Pfam" id="PF03454">
    <property type="entry name" value="MoeA_C"/>
    <property type="match status" value="1"/>
</dbReference>
<dbReference type="Gene3D" id="2.40.340.10">
    <property type="entry name" value="MoeA, C-terminal, domain IV"/>
    <property type="match status" value="1"/>
</dbReference>
<dbReference type="InterPro" id="IPR005111">
    <property type="entry name" value="MoeA_C_domain_IV"/>
</dbReference>
<protein>
    <recommendedName>
        <fullName evidence="1">MoeA C-terminal domain-containing protein</fullName>
    </recommendedName>
</protein>
<name>X1UPD6_9ZZZZ</name>
<feature type="non-terminal residue" evidence="2">
    <location>
        <position position="1"/>
    </location>
</feature>
<dbReference type="FunFam" id="2.40.340.10:FF:000005">
    <property type="entry name" value="Molybdopterin molybdenumtransferase MoeA"/>
    <property type="match status" value="1"/>
</dbReference>
<evidence type="ECO:0000259" key="1">
    <source>
        <dbReference type="Pfam" id="PF03454"/>
    </source>
</evidence>
<dbReference type="InterPro" id="IPR036688">
    <property type="entry name" value="MoeA_C_domain_IV_sf"/>
</dbReference>
<sequence>ALIYQTIQLMQNVNPSFPYPKTRGELSRKITSQIGRIDFVRVMFKNGLVNPIRVSGSGILSTLVKANGYVIVDKNHEGYEKEEKVDVYLFG</sequence>
<organism evidence="2">
    <name type="scientific">marine sediment metagenome</name>
    <dbReference type="NCBI Taxonomy" id="412755"/>
    <lineage>
        <taxon>unclassified sequences</taxon>
        <taxon>metagenomes</taxon>
        <taxon>ecological metagenomes</taxon>
    </lineage>
</organism>
<dbReference type="SUPFAM" id="SSF63867">
    <property type="entry name" value="MoeA C-terminal domain-like"/>
    <property type="match status" value="1"/>
</dbReference>
<dbReference type="EMBL" id="BARW01039295">
    <property type="protein sequence ID" value="GAJ19359.1"/>
    <property type="molecule type" value="Genomic_DNA"/>
</dbReference>
<dbReference type="AlphaFoldDB" id="X1UPD6"/>
<gene>
    <name evidence="2" type="ORF">S12H4_59914</name>
</gene>
<proteinExistence type="predicted"/>